<dbReference type="GO" id="GO:0046872">
    <property type="term" value="F:metal ion binding"/>
    <property type="evidence" value="ECO:0007669"/>
    <property type="project" value="UniProtKB-KW"/>
</dbReference>
<name>A0A2C5X6Y7_9HYPO</name>
<organism evidence="10 11">
    <name type="scientific">Ophiocordyceps australis</name>
    <dbReference type="NCBI Taxonomy" id="1399860"/>
    <lineage>
        <taxon>Eukaryota</taxon>
        <taxon>Fungi</taxon>
        <taxon>Dikarya</taxon>
        <taxon>Ascomycota</taxon>
        <taxon>Pezizomycotina</taxon>
        <taxon>Sordariomycetes</taxon>
        <taxon>Hypocreomycetidae</taxon>
        <taxon>Hypocreales</taxon>
        <taxon>Ophiocordycipitaceae</taxon>
        <taxon>Ophiocordyceps</taxon>
    </lineage>
</organism>
<comment type="cofactor">
    <cofactor evidence="8">
        <name>Zn(2+)</name>
        <dbReference type="ChEBI" id="CHEBI:29105"/>
    </cofactor>
</comment>
<dbReference type="GO" id="GO:0046513">
    <property type="term" value="P:ceramide biosynthetic process"/>
    <property type="evidence" value="ECO:0007669"/>
    <property type="project" value="TreeGrafter"/>
</dbReference>
<evidence type="ECO:0008006" key="12">
    <source>
        <dbReference type="Google" id="ProtNLM"/>
    </source>
</evidence>
<feature type="transmembrane region" description="Helical" evidence="9">
    <location>
        <begin position="150"/>
        <end position="170"/>
    </location>
</feature>
<feature type="transmembrane region" description="Helical" evidence="9">
    <location>
        <begin position="191"/>
        <end position="212"/>
    </location>
</feature>
<evidence type="ECO:0000256" key="2">
    <source>
        <dbReference type="ARBA" id="ARBA00009780"/>
    </source>
</evidence>
<dbReference type="GO" id="GO:0046514">
    <property type="term" value="P:ceramide catabolic process"/>
    <property type="evidence" value="ECO:0007669"/>
    <property type="project" value="TreeGrafter"/>
</dbReference>
<evidence type="ECO:0000256" key="9">
    <source>
        <dbReference type="SAM" id="Phobius"/>
    </source>
</evidence>
<evidence type="ECO:0000256" key="1">
    <source>
        <dbReference type="ARBA" id="ARBA00004141"/>
    </source>
</evidence>
<feature type="binding site" evidence="8">
    <location>
        <position position="244"/>
    </location>
    <ligand>
        <name>Zn(2+)</name>
        <dbReference type="ChEBI" id="CHEBI:29105"/>
        <note>catalytic</note>
    </ligand>
</feature>
<dbReference type="STRING" id="1399860.A0A2C5X6Y7"/>
<feature type="binding site" evidence="8">
    <location>
        <position position="240"/>
    </location>
    <ligand>
        <name>Zn(2+)</name>
        <dbReference type="ChEBI" id="CHEBI:29105"/>
        <note>catalytic</note>
    </ligand>
</feature>
<feature type="transmembrane region" description="Helical" evidence="9">
    <location>
        <begin position="69"/>
        <end position="90"/>
    </location>
</feature>
<keyword evidence="7" id="KW-0106">Calcium</keyword>
<keyword evidence="3 9" id="KW-0812">Transmembrane</keyword>
<dbReference type="GO" id="GO:0005789">
    <property type="term" value="C:endoplasmic reticulum membrane"/>
    <property type="evidence" value="ECO:0007669"/>
    <property type="project" value="TreeGrafter"/>
</dbReference>
<dbReference type="InterPro" id="IPR008901">
    <property type="entry name" value="ACER"/>
</dbReference>
<evidence type="ECO:0000256" key="8">
    <source>
        <dbReference type="PIRSR" id="PIRSR608901-2"/>
    </source>
</evidence>
<feature type="transmembrane region" description="Helical" evidence="9">
    <location>
        <begin position="125"/>
        <end position="144"/>
    </location>
</feature>
<evidence type="ECO:0000256" key="4">
    <source>
        <dbReference type="ARBA" id="ARBA00022801"/>
    </source>
</evidence>
<dbReference type="EMBL" id="NJET01000331">
    <property type="protein sequence ID" value="PHH58709.1"/>
    <property type="molecule type" value="Genomic_DNA"/>
</dbReference>
<comment type="caution">
    <text evidence="10">The sequence shown here is derived from an EMBL/GenBank/DDBJ whole genome shotgun (WGS) entry which is preliminary data.</text>
</comment>
<evidence type="ECO:0000256" key="5">
    <source>
        <dbReference type="ARBA" id="ARBA00022989"/>
    </source>
</evidence>
<evidence type="ECO:0000313" key="10">
    <source>
        <dbReference type="EMBL" id="PHH58709.1"/>
    </source>
</evidence>
<reference evidence="10 11" key="1">
    <citation type="submission" date="2017-06" db="EMBL/GenBank/DDBJ databases">
        <title>Ant-infecting Ophiocordyceps genomes reveal a high diversity of potential behavioral manipulation genes and a possible major role for enterotoxins.</title>
        <authorList>
            <person name="De Bekker C."/>
            <person name="Evans H.C."/>
            <person name="Brachmann A."/>
            <person name="Hughes D.P."/>
        </authorList>
    </citation>
    <scope>NUCLEOTIDE SEQUENCE [LARGE SCALE GENOMIC DNA]</scope>
    <source>
        <strain evidence="10 11">Map64</strain>
    </source>
</reference>
<dbReference type="PANTHER" id="PTHR46187:SF3">
    <property type="entry name" value="ALKALINE CERAMIDASE 3"/>
    <property type="match status" value="1"/>
</dbReference>
<evidence type="ECO:0000313" key="11">
    <source>
        <dbReference type="Proteomes" id="UP000226192"/>
    </source>
</evidence>
<dbReference type="GO" id="GO:0016811">
    <property type="term" value="F:hydrolase activity, acting on carbon-nitrogen (but not peptide) bonds, in linear amides"/>
    <property type="evidence" value="ECO:0007669"/>
    <property type="project" value="InterPro"/>
</dbReference>
<keyword evidence="6 9" id="KW-0472">Membrane</keyword>
<comment type="similarity">
    <text evidence="2">Belongs to the alkaline ceramidase family.</text>
</comment>
<dbReference type="Proteomes" id="UP000226192">
    <property type="component" value="Unassembled WGS sequence"/>
</dbReference>
<feature type="binding site" evidence="7">
    <location>
        <position position="30"/>
    </location>
    <ligand>
        <name>Ca(2+)</name>
        <dbReference type="ChEBI" id="CHEBI:29108"/>
    </ligand>
</feature>
<evidence type="ECO:0000256" key="3">
    <source>
        <dbReference type="ARBA" id="ARBA00022692"/>
    </source>
</evidence>
<dbReference type="Pfam" id="PF05875">
    <property type="entry name" value="Ceramidase"/>
    <property type="match status" value="1"/>
</dbReference>
<dbReference type="PANTHER" id="PTHR46187">
    <property type="entry name" value="ALKALINE CERAMIDASE 3"/>
    <property type="match status" value="1"/>
</dbReference>
<feature type="transmembrane region" description="Helical" evidence="9">
    <location>
        <begin position="102"/>
        <end position="118"/>
    </location>
</feature>
<keyword evidence="8" id="KW-0862">Zinc</keyword>
<gene>
    <name evidence="10" type="ORF">CDD81_4800</name>
</gene>
<accession>A0A2C5X6Y7</accession>
<sequence length="295" mass="33695">MFEYLRVPYAAPVAENGFWGEQTSTLNFCEEDYVISSYCAEMCNTVTNGLFIWLGTRGFRNCINETHAFVFHLAFAGYMVVGLGSIMFHATLKYPMQLVDELSMIYTTCLMMYASFSLSRSKSFCVFLGLSLLALAGSITVYYHKTKDPLFHQATYGALTAIIVFRSMWIMEMQVRPKLESAGRDGACHELKTVWIMVATGLSIFVAGFGVWNVDNVLCDQLRQWRRAMGLPWAIVLEGHAWWHLMTGIGAYYYITWGIWLRHCLDGRHEQFRLRWSRTLLSIPVVESVAKAKSN</sequence>
<dbReference type="OrthoDB" id="187171at2759"/>
<keyword evidence="11" id="KW-1185">Reference proteome</keyword>
<proteinExistence type="inferred from homology"/>
<evidence type="ECO:0000256" key="6">
    <source>
        <dbReference type="ARBA" id="ARBA00023136"/>
    </source>
</evidence>
<feature type="transmembrane region" description="Helical" evidence="9">
    <location>
        <begin position="241"/>
        <end position="261"/>
    </location>
</feature>
<protein>
    <recommendedName>
        <fullName evidence="12">Alkaline phytoceramidase</fullName>
    </recommendedName>
</protein>
<evidence type="ECO:0000256" key="7">
    <source>
        <dbReference type="PIRSR" id="PIRSR608901-1"/>
    </source>
</evidence>
<feature type="binding site" evidence="8">
    <location>
        <position position="89"/>
    </location>
    <ligand>
        <name>Zn(2+)</name>
        <dbReference type="ChEBI" id="CHEBI:29105"/>
        <note>catalytic</note>
    </ligand>
</feature>
<feature type="binding site" evidence="7">
    <location>
        <position position="41"/>
    </location>
    <ligand>
        <name>Ca(2+)</name>
        <dbReference type="ChEBI" id="CHEBI:29108"/>
    </ligand>
</feature>
<keyword evidence="7" id="KW-0479">Metal-binding</keyword>
<keyword evidence="5 9" id="KW-1133">Transmembrane helix</keyword>
<dbReference type="AlphaFoldDB" id="A0A2C5X6Y7"/>
<keyword evidence="4" id="KW-0378">Hydrolase</keyword>
<comment type="subcellular location">
    <subcellularLocation>
        <location evidence="1">Membrane</location>
        <topology evidence="1">Multi-pass membrane protein</topology>
    </subcellularLocation>
</comment>